<evidence type="ECO:0000256" key="1">
    <source>
        <dbReference type="ARBA" id="ARBA00006484"/>
    </source>
</evidence>
<dbReference type="GO" id="GO:0016491">
    <property type="term" value="F:oxidoreductase activity"/>
    <property type="evidence" value="ECO:0007669"/>
    <property type="project" value="UniProtKB-KW"/>
</dbReference>
<dbReference type="Gene3D" id="3.40.50.720">
    <property type="entry name" value="NAD(P)-binding Rossmann-like Domain"/>
    <property type="match status" value="1"/>
</dbReference>
<dbReference type="Pfam" id="PF13561">
    <property type="entry name" value="adh_short_C2"/>
    <property type="match status" value="1"/>
</dbReference>
<dbReference type="PANTHER" id="PTHR24321">
    <property type="entry name" value="DEHYDROGENASES, SHORT CHAIN"/>
    <property type="match status" value="1"/>
</dbReference>
<dbReference type="PRINTS" id="PR00081">
    <property type="entry name" value="GDHRDH"/>
</dbReference>
<dbReference type="NCBIfam" id="NF005559">
    <property type="entry name" value="PRK07231.1"/>
    <property type="match status" value="1"/>
</dbReference>
<keyword evidence="4" id="KW-1185">Reference proteome</keyword>
<dbReference type="InterPro" id="IPR002347">
    <property type="entry name" value="SDR_fam"/>
</dbReference>
<dbReference type="Proteomes" id="UP000545493">
    <property type="component" value="Unassembled WGS sequence"/>
</dbReference>
<sequence length="247" mass="25192">MRLNGKVAIVTGGGSGIGKSVAVAFHREGAKVLVADLSGAEKEVADTLGDGAAAFSVDVSDEGQVQAMIEACVSSFGGVDILANVAGIDGARTPLQNYDSSLFQRVMDVNLMGTFLAMKHAFPAMAQRGGGSVINMSSIGGLIATPTMAPYCSSKGGVVQLTRVGAIEGAPMAVRVNAICPGLIDTPLVRKMGEAAPEAIEGAKQMTPMGRMGRPEEISALALFLASDESPFLTGAAIPVDGGYTSW</sequence>
<dbReference type="PRINTS" id="PR00080">
    <property type="entry name" value="SDRFAMILY"/>
</dbReference>
<dbReference type="PROSITE" id="PS00061">
    <property type="entry name" value="ADH_SHORT"/>
    <property type="match status" value="1"/>
</dbReference>
<protein>
    <submittedName>
        <fullName evidence="3">NAD(P)-dependent dehydrogenase (Short-subunit alcohol dehydrogenase family)</fullName>
    </submittedName>
</protein>
<dbReference type="SUPFAM" id="SSF51735">
    <property type="entry name" value="NAD(P)-binding Rossmann-fold domains"/>
    <property type="match status" value="1"/>
</dbReference>
<name>A0A7X5UNA0_9PSEU</name>
<comment type="similarity">
    <text evidence="1">Belongs to the short-chain dehydrogenases/reductases (SDR) family.</text>
</comment>
<organism evidence="3 4">
    <name type="scientific">Saccharomonospora amisosensis</name>
    <dbReference type="NCBI Taxonomy" id="1128677"/>
    <lineage>
        <taxon>Bacteria</taxon>
        <taxon>Bacillati</taxon>
        <taxon>Actinomycetota</taxon>
        <taxon>Actinomycetes</taxon>
        <taxon>Pseudonocardiales</taxon>
        <taxon>Pseudonocardiaceae</taxon>
        <taxon>Saccharomonospora</taxon>
    </lineage>
</organism>
<evidence type="ECO:0000313" key="3">
    <source>
        <dbReference type="EMBL" id="NIJ11166.1"/>
    </source>
</evidence>
<dbReference type="InterPro" id="IPR036291">
    <property type="entry name" value="NAD(P)-bd_dom_sf"/>
</dbReference>
<dbReference type="InterPro" id="IPR020904">
    <property type="entry name" value="Sc_DH/Rdtase_CS"/>
</dbReference>
<accession>A0A7X5UNA0</accession>
<evidence type="ECO:0000256" key="2">
    <source>
        <dbReference type="ARBA" id="ARBA00023002"/>
    </source>
</evidence>
<dbReference type="RefSeq" id="WP_167168106.1">
    <property type="nucleotide sequence ID" value="NZ_JAAOYM010000001.1"/>
</dbReference>
<dbReference type="EMBL" id="JAAOYM010000001">
    <property type="protein sequence ID" value="NIJ11166.1"/>
    <property type="molecule type" value="Genomic_DNA"/>
</dbReference>
<gene>
    <name evidence="3" type="ORF">FHU38_001510</name>
</gene>
<dbReference type="FunFam" id="3.40.50.720:FF:000084">
    <property type="entry name" value="Short-chain dehydrogenase reductase"/>
    <property type="match status" value="1"/>
</dbReference>
<proteinExistence type="inferred from homology"/>
<evidence type="ECO:0000313" key="4">
    <source>
        <dbReference type="Proteomes" id="UP000545493"/>
    </source>
</evidence>
<dbReference type="CDD" id="cd05233">
    <property type="entry name" value="SDR_c"/>
    <property type="match status" value="1"/>
</dbReference>
<dbReference type="AlphaFoldDB" id="A0A7X5UNA0"/>
<dbReference type="PANTHER" id="PTHR24321:SF15">
    <property type="entry name" value="OXIDOREDUCTASE UCPA"/>
    <property type="match status" value="1"/>
</dbReference>
<reference evidence="3 4" key="1">
    <citation type="submission" date="2020-03" db="EMBL/GenBank/DDBJ databases">
        <title>Sequencing the genomes of 1000 actinobacteria strains.</title>
        <authorList>
            <person name="Klenk H.-P."/>
        </authorList>
    </citation>
    <scope>NUCLEOTIDE SEQUENCE [LARGE SCALE GENOMIC DNA]</scope>
    <source>
        <strain evidence="3 4">DSM 45685</strain>
    </source>
</reference>
<comment type="caution">
    <text evidence="3">The sequence shown here is derived from an EMBL/GenBank/DDBJ whole genome shotgun (WGS) entry which is preliminary data.</text>
</comment>
<keyword evidence="2" id="KW-0560">Oxidoreductase</keyword>